<reference evidence="3" key="2">
    <citation type="submission" date="2019-09" db="UniProtKB">
        <authorList>
            <consortium name="WormBaseParasite"/>
        </authorList>
    </citation>
    <scope>IDENTIFICATION</scope>
</reference>
<organism evidence="2 3">
    <name type="scientific">Heligmosomoides polygyrus</name>
    <name type="common">Parasitic roundworm</name>
    <dbReference type="NCBI Taxonomy" id="6339"/>
    <lineage>
        <taxon>Eukaryota</taxon>
        <taxon>Metazoa</taxon>
        <taxon>Ecdysozoa</taxon>
        <taxon>Nematoda</taxon>
        <taxon>Chromadorea</taxon>
        <taxon>Rhabditida</taxon>
        <taxon>Rhabditina</taxon>
        <taxon>Rhabditomorpha</taxon>
        <taxon>Strongyloidea</taxon>
        <taxon>Heligmosomidae</taxon>
        <taxon>Heligmosomoides</taxon>
    </lineage>
</organism>
<accession>A0A3P8B4W3</accession>
<proteinExistence type="predicted"/>
<accession>A0A183G3N4</accession>
<gene>
    <name evidence="1" type="ORF">HPBE_LOCUS16027</name>
</gene>
<evidence type="ECO:0000313" key="2">
    <source>
        <dbReference type="Proteomes" id="UP000050761"/>
    </source>
</evidence>
<evidence type="ECO:0000313" key="1">
    <source>
        <dbReference type="EMBL" id="VDP04718.1"/>
    </source>
</evidence>
<evidence type="ECO:0000313" key="3">
    <source>
        <dbReference type="WBParaSite" id="HPBE_0001603001-mRNA-1"/>
    </source>
</evidence>
<sequence>MSNRRSAILELHRNGKHECDIISQLGRLSPQKLVRSMATKVIVQHKEEIALFVADPEKRKIPNSRVS</sequence>
<dbReference type="WBParaSite" id="HPBE_0001603001-mRNA-1">
    <property type="protein sequence ID" value="HPBE_0001603001-mRNA-1"/>
    <property type="gene ID" value="HPBE_0001603001"/>
</dbReference>
<keyword evidence="2" id="KW-1185">Reference proteome</keyword>
<protein>
    <submittedName>
        <fullName evidence="3">HTH_Tnp_Tc3_1 domain-containing protein</fullName>
    </submittedName>
</protein>
<dbReference type="Proteomes" id="UP000050761">
    <property type="component" value="Unassembled WGS sequence"/>
</dbReference>
<dbReference type="AlphaFoldDB" id="A0A183G3N4"/>
<dbReference type="EMBL" id="UZAH01029182">
    <property type="protein sequence ID" value="VDP04718.1"/>
    <property type="molecule type" value="Genomic_DNA"/>
</dbReference>
<reference evidence="1 2" key="1">
    <citation type="submission" date="2018-11" db="EMBL/GenBank/DDBJ databases">
        <authorList>
            <consortium name="Pathogen Informatics"/>
        </authorList>
    </citation>
    <scope>NUCLEOTIDE SEQUENCE [LARGE SCALE GENOMIC DNA]</scope>
</reference>
<name>A0A183G3N4_HELPZ</name>